<proteinExistence type="predicted"/>
<dbReference type="Gene3D" id="3.40.50.1950">
    <property type="entry name" value="Flavin prenyltransferase-like"/>
    <property type="match status" value="1"/>
</dbReference>
<dbReference type="RefSeq" id="WP_043256708.1">
    <property type="nucleotide sequence ID" value="NZ_JAVRER010000006.1"/>
</dbReference>
<dbReference type="InterPro" id="IPR036551">
    <property type="entry name" value="Flavin_trans-like"/>
</dbReference>
<name>A0ABD5E3X8_9ACTN</name>
<dbReference type="InterPro" id="IPR003382">
    <property type="entry name" value="Flavoprotein"/>
</dbReference>
<reference evidence="3" key="1">
    <citation type="submission" date="2023-07" db="EMBL/GenBank/DDBJ databases">
        <title>30 novel species of actinomycetes from the DSMZ collection.</title>
        <authorList>
            <person name="Nouioui I."/>
        </authorList>
    </citation>
    <scope>NUCLEOTIDE SEQUENCE [LARGE SCALE GENOMIC DNA]</scope>
    <source>
        <strain evidence="3">DSM 41982</strain>
    </source>
</reference>
<dbReference type="EMBL" id="JAVRER010000006">
    <property type="protein sequence ID" value="MDT0414975.1"/>
    <property type="molecule type" value="Genomic_DNA"/>
</dbReference>
<organism evidence="2 3">
    <name type="scientific">Streptomyces evansiae</name>
    <dbReference type="NCBI Taxonomy" id="3075535"/>
    <lineage>
        <taxon>Bacteria</taxon>
        <taxon>Bacillati</taxon>
        <taxon>Actinomycetota</taxon>
        <taxon>Actinomycetes</taxon>
        <taxon>Kitasatosporales</taxon>
        <taxon>Streptomycetaceae</taxon>
        <taxon>Streptomyces</taxon>
    </lineage>
</organism>
<comment type="caution">
    <text evidence="2">The sequence shown here is derived from an EMBL/GenBank/DDBJ whole genome shotgun (WGS) entry which is preliminary data.</text>
</comment>
<dbReference type="Pfam" id="PF02441">
    <property type="entry name" value="Flavoprotein"/>
    <property type="match status" value="1"/>
</dbReference>
<gene>
    <name evidence="2" type="ORF">RM574_05675</name>
</gene>
<sequence length="188" mass="20079">MTSPVLYLLASAAGPTQYLDDGVRAAQADGWDVHAVLTPTAARWWEPRMGELEEVTGHPAVWEYRVPGQDVRGASSLPKADAMLFAPLTTTSTCKWAAGITDTAALGIVAEAVHMAVPVVAMPFWNASLYAQPAVRVAEENLRGQGVQLVFGPGEPHPPKTGSARDFPWDLAVSAVREAVRQTVPPRA</sequence>
<dbReference type="AlphaFoldDB" id="A0ABD5E3X8"/>
<protein>
    <submittedName>
        <fullName evidence="2">Flavoprotein</fullName>
    </submittedName>
</protein>
<dbReference type="Proteomes" id="UP001183607">
    <property type="component" value="Unassembled WGS sequence"/>
</dbReference>
<dbReference type="SUPFAM" id="SSF52507">
    <property type="entry name" value="Homo-oligomeric flavin-containing Cys decarboxylases, HFCD"/>
    <property type="match status" value="1"/>
</dbReference>
<evidence type="ECO:0000259" key="1">
    <source>
        <dbReference type="Pfam" id="PF02441"/>
    </source>
</evidence>
<evidence type="ECO:0000313" key="2">
    <source>
        <dbReference type="EMBL" id="MDT0414975.1"/>
    </source>
</evidence>
<evidence type="ECO:0000313" key="3">
    <source>
        <dbReference type="Proteomes" id="UP001183607"/>
    </source>
</evidence>
<accession>A0ABD5E3X8</accession>
<feature type="domain" description="Flavoprotein" evidence="1">
    <location>
        <begin position="8"/>
        <end position="135"/>
    </location>
</feature>